<dbReference type="RefSeq" id="WP_130510311.1">
    <property type="nucleotide sequence ID" value="NZ_SHKY01000001.1"/>
</dbReference>
<dbReference type="Pfam" id="PF06841">
    <property type="entry name" value="Phage_T4_gp19"/>
    <property type="match status" value="1"/>
</dbReference>
<organism evidence="1 2">
    <name type="scientific">Krasilnikovia cinnamomea</name>
    <dbReference type="NCBI Taxonomy" id="349313"/>
    <lineage>
        <taxon>Bacteria</taxon>
        <taxon>Bacillati</taxon>
        <taxon>Actinomycetota</taxon>
        <taxon>Actinomycetes</taxon>
        <taxon>Micromonosporales</taxon>
        <taxon>Micromonosporaceae</taxon>
        <taxon>Krasilnikovia</taxon>
    </lineage>
</organism>
<name>A0A4Q7ZKT6_9ACTN</name>
<reference evidence="1 2" key="1">
    <citation type="submission" date="2019-02" db="EMBL/GenBank/DDBJ databases">
        <title>Sequencing the genomes of 1000 actinobacteria strains.</title>
        <authorList>
            <person name="Klenk H.-P."/>
        </authorList>
    </citation>
    <scope>NUCLEOTIDE SEQUENCE [LARGE SCALE GENOMIC DNA]</scope>
    <source>
        <strain evidence="1 2">DSM 45162</strain>
    </source>
</reference>
<dbReference type="GO" id="GO:0005198">
    <property type="term" value="F:structural molecule activity"/>
    <property type="evidence" value="ECO:0007669"/>
    <property type="project" value="InterPro"/>
</dbReference>
<dbReference type="Proteomes" id="UP000292564">
    <property type="component" value="Unassembled WGS sequence"/>
</dbReference>
<dbReference type="AlphaFoldDB" id="A0A4Q7ZKT6"/>
<protein>
    <submittedName>
        <fullName evidence="1">Phage tail-like protein</fullName>
    </submittedName>
</protein>
<accession>A0A4Q7ZKT6</accession>
<sequence length="161" mass="17646">MQQLSDNARLGMSMRFRVSVDGINLGSWASCAGLSVDFKNKAVAEGGNYEYSVILPERVEYRTITLRRAMSLQESAMVQQWLTGVVNGWYNAASPRDFGHRSAKIELFDAGGPPKSGPGPLVVASWTLRNVYPARWVGPDLDATGSRVAVETLELVHEGFL</sequence>
<evidence type="ECO:0000313" key="2">
    <source>
        <dbReference type="Proteomes" id="UP000292564"/>
    </source>
</evidence>
<gene>
    <name evidence="1" type="ORF">EV385_3390</name>
</gene>
<dbReference type="PANTHER" id="PTHR38009">
    <property type="entry name" value="CONSERVED HYPOTHETICAL PHAGE TAIL PROTEIN"/>
    <property type="match status" value="1"/>
</dbReference>
<evidence type="ECO:0000313" key="1">
    <source>
        <dbReference type="EMBL" id="RZU51560.1"/>
    </source>
</evidence>
<comment type="caution">
    <text evidence="1">The sequence shown here is derived from an EMBL/GenBank/DDBJ whole genome shotgun (WGS) entry which is preliminary data.</text>
</comment>
<proteinExistence type="predicted"/>
<dbReference type="InterPro" id="IPR011747">
    <property type="entry name" value="CHP02241"/>
</dbReference>
<dbReference type="OrthoDB" id="9799891at2"/>
<dbReference type="PANTHER" id="PTHR38009:SF1">
    <property type="entry name" value="CONSERVED HYPOTHETICAL PHAGE TAIL PROTEIN"/>
    <property type="match status" value="1"/>
</dbReference>
<keyword evidence="2" id="KW-1185">Reference proteome</keyword>
<dbReference type="NCBIfam" id="TIGR02241">
    <property type="entry name" value="conserved hypothetical phage tail region protein"/>
    <property type="match status" value="1"/>
</dbReference>
<dbReference type="EMBL" id="SHKY01000001">
    <property type="protein sequence ID" value="RZU51560.1"/>
    <property type="molecule type" value="Genomic_DNA"/>
</dbReference>
<dbReference type="InterPro" id="IPR010667">
    <property type="entry name" value="Phage_T4_Gp19"/>
</dbReference>